<evidence type="ECO:0000256" key="4">
    <source>
        <dbReference type="ARBA" id="ARBA00022777"/>
    </source>
</evidence>
<gene>
    <name evidence="5 7" type="primary">adk</name>
    <name evidence="7" type="ORF">GCM10011507_31570</name>
</gene>
<dbReference type="Pfam" id="PF05191">
    <property type="entry name" value="ADK_lid"/>
    <property type="match status" value="1"/>
</dbReference>
<feature type="binding site" evidence="5">
    <location>
        <position position="50"/>
    </location>
    <ligand>
        <name>AMP</name>
        <dbReference type="ChEBI" id="CHEBI:456215"/>
    </ligand>
</feature>
<dbReference type="Pfam" id="PF00406">
    <property type="entry name" value="ADK"/>
    <property type="match status" value="1"/>
</dbReference>
<evidence type="ECO:0000256" key="5">
    <source>
        <dbReference type="HAMAP-Rule" id="MF_00235"/>
    </source>
</evidence>
<comment type="subunit">
    <text evidence="5">Monomer.</text>
</comment>
<dbReference type="PRINTS" id="PR00094">
    <property type="entry name" value="ADENYLTKNASE"/>
</dbReference>
<comment type="pathway">
    <text evidence="5">Purine metabolism; AMP biosynthesis via salvage pathway; AMP from ADP: step 1/1.</text>
</comment>
<comment type="similarity">
    <text evidence="5">Belongs to the adenylate kinase family.</text>
</comment>
<comment type="caution">
    <text evidence="7">The sequence shown here is derived from an EMBL/GenBank/DDBJ whole genome shotgun (WGS) entry which is preliminary data.</text>
</comment>
<evidence type="ECO:0000256" key="2">
    <source>
        <dbReference type="ARBA" id="ARBA00022727"/>
    </source>
</evidence>
<dbReference type="FunFam" id="3.40.50.300:FF:000106">
    <property type="entry name" value="Adenylate kinase mitochondrial"/>
    <property type="match status" value="1"/>
</dbReference>
<organism evidence="7 8">
    <name type="scientific">Edaphobacter acidisoli</name>
    <dbReference type="NCBI Taxonomy" id="2040573"/>
    <lineage>
        <taxon>Bacteria</taxon>
        <taxon>Pseudomonadati</taxon>
        <taxon>Acidobacteriota</taxon>
        <taxon>Terriglobia</taxon>
        <taxon>Terriglobales</taxon>
        <taxon>Acidobacteriaceae</taxon>
        <taxon>Edaphobacter</taxon>
    </lineage>
</organism>
<dbReference type="GO" id="GO:0005737">
    <property type="term" value="C:cytoplasm"/>
    <property type="evidence" value="ECO:0007669"/>
    <property type="project" value="UniProtKB-SubCell"/>
</dbReference>
<accession>A0A916W8K8</accession>
<dbReference type="NCBIfam" id="NF001381">
    <property type="entry name" value="PRK00279.1-3"/>
    <property type="match status" value="1"/>
</dbReference>
<feature type="region of interest" description="NMP" evidence="5">
    <location>
        <begin position="49"/>
        <end position="78"/>
    </location>
</feature>
<dbReference type="InterPro" id="IPR006259">
    <property type="entry name" value="Adenyl_kin_sub"/>
</dbReference>
<dbReference type="InterPro" id="IPR000850">
    <property type="entry name" value="Adenylat/UMP-CMP_kin"/>
</dbReference>
<dbReference type="GO" id="GO:0004017">
    <property type="term" value="F:AMP kinase activity"/>
    <property type="evidence" value="ECO:0007669"/>
    <property type="project" value="UniProtKB-UniRule"/>
</dbReference>
<dbReference type="EMBL" id="BMJB01000003">
    <property type="protein sequence ID" value="GGA78018.1"/>
    <property type="molecule type" value="Genomic_DNA"/>
</dbReference>
<evidence type="ECO:0000259" key="6">
    <source>
        <dbReference type="PROSITE" id="PS50052"/>
    </source>
</evidence>
<evidence type="ECO:0000256" key="3">
    <source>
        <dbReference type="ARBA" id="ARBA00022741"/>
    </source>
</evidence>
<keyword evidence="2 5" id="KW-0545">Nucleotide biosynthesis</keyword>
<keyword evidence="4 5" id="KW-0418">Kinase</keyword>
<dbReference type="Proteomes" id="UP000648801">
    <property type="component" value="Unassembled WGS sequence"/>
</dbReference>
<feature type="binding site" evidence="5">
    <location>
        <begin position="104"/>
        <end position="107"/>
    </location>
    <ligand>
        <name>AMP</name>
        <dbReference type="ChEBI" id="CHEBI:456215"/>
    </ligand>
</feature>
<evidence type="ECO:0000313" key="7">
    <source>
        <dbReference type="EMBL" id="GGA78018.1"/>
    </source>
</evidence>
<proteinExistence type="inferred from homology"/>
<feature type="binding site" evidence="5">
    <location>
        <position position="55"/>
    </location>
    <ligand>
        <name>AMP</name>
        <dbReference type="ChEBI" id="CHEBI:456215"/>
    </ligand>
</feature>
<dbReference type="PROSITE" id="PS50052">
    <property type="entry name" value="GUANYLATE_KINASE_2"/>
    <property type="match status" value="1"/>
</dbReference>
<feature type="binding site" evidence="5">
    <location>
        <position position="225"/>
    </location>
    <ligand>
        <name>ATP</name>
        <dbReference type="ChEBI" id="CHEBI:30616"/>
    </ligand>
</feature>
<reference evidence="7" key="2">
    <citation type="submission" date="2020-09" db="EMBL/GenBank/DDBJ databases">
        <authorList>
            <person name="Sun Q."/>
            <person name="Zhou Y."/>
        </authorList>
    </citation>
    <scope>NUCLEOTIDE SEQUENCE</scope>
    <source>
        <strain evidence="7">CGMCC 1.15447</strain>
    </source>
</reference>
<dbReference type="PANTHER" id="PTHR23359">
    <property type="entry name" value="NUCLEOTIDE KINASE"/>
    <property type="match status" value="1"/>
</dbReference>
<keyword evidence="8" id="KW-1185">Reference proteome</keyword>
<evidence type="ECO:0000313" key="8">
    <source>
        <dbReference type="Proteomes" id="UP000648801"/>
    </source>
</evidence>
<sequence>MSQPETMTQPARTETGFLPGPIILLGAPGVGKGTQAKLLMAKFGIPQISTGDILRDNIARKTELGREAKARMDHGHLVEDEIVNGMVAQRLNAQDTEGGFILDGYPRTTAQASYIERLRCSDEGGDKVSLSLPFVAINIVVDETELLKRITGRRICPSGHIYNIYSNPPKRENVCDVDGSPLEQRTDDTEQAFHKRMDEYRAKTAPVIAYFNDKGHLFRQVDGSQPVEQVSSAIVEMLRHLRGKAQV</sequence>
<feature type="binding site" evidence="5">
    <location>
        <begin position="29"/>
        <end position="34"/>
    </location>
    <ligand>
        <name>ATP</name>
        <dbReference type="ChEBI" id="CHEBI:30616"/>
    </ligand>
</feature>
<dbReference type="AlphaFoldDB" id="A0A916W8K8"/>
<comment type="subcellular location">
    <subcellularLocation>
        <location evidence="5">Cytoplasm</location>
    </subcellularLocation>
</comment>
<evidence type="ECO:0000256" key="1">
    <source>
        <dbReference type="ARBA" id="ARBA00022679"/>
    </source>
</evidence>
<dbReference type="HAMAP" id="MF_00235">
    <property type="entry name" value="Adenylate_kinase_Adk"/>
    <property type="match status" value="1"/>
</dbReference>
<dbReference type="GO" id="GO:0005524">
    <property type="term" value="F:ATP binding"/>
    <property type="evidence" value="ECO:0007669"/>
    <property type="project" value="UniProtKB-UniRule"/>
</dbReference>
<dbReference type="Gene3D" id="3.40.50.300">
    <property type="entry name" value="P-loop containing nucleotide triphosphate hydrolases"/>
    <property type="match status" value="1"/>
</dbReference>
<dbReference type="NCBIfam" id="TIGR01351">
    <property type="entry name" value="adk"/>
    <property type="match status" value="1"/>
</dbReference>
<feature type="domain" description="Guanylate kinase-like" evidence="6">
    <location>
        <begin position="19"/>
        <end position="239"/>
    </location>
</feature>
<reference evidence="7" key="1">
    <citation type="journal article" date="2014" name="Int. J. Syst. Evol. Microbiol.">
        <title>Complete genome sequence of Corynebacterium casei LMG S-19264T (=DSM 44701T), isolated from a smear-ripened cheese.</title>
        <authorList>
            <consortium name="US DOE Joint Genome Institute (JGI-PGF)"/>
            <person name="Walter F."/>
            <person name="Albersmeier A."/>
            <person name="Kalinowski J."/>
            <person name="Ruckert C."/>
        </authorList>
    </citation>
    <scope>NUCLEOTIDE SEQUENCE</scope>
    <source>
        <strain evidence="7">CGMCC 1.15447</strain>
    </source>
</reference>
<feature type="binding site" evidence="5">
    <location>
        <begin position="76"/>
        <end position="78"/>
    </location>
    <ligand>
        <name>AMP</name>
        <dbReference type="ChEBI" id="CHEBI:456215"/>
    </ligand>
</feature>
<dbReference type="GO" id="GO:0044209">
    <property type="term" value="P:AMP salvage"/>
    <property type="evidence" value="ECO:0007669"/>
    <property type="project" value="UniProtKB-UniRule"/>
</dbReference>
<dbReference type="EC" id="2.7.4.3" evidence="5"/>
<dbReference type="SUPFAM" id="SSF52540">
    <property type="entry name" value="P-loop containing nucleoside triphosphate hydrolases"/>
    <property type="match status" value="1"/>
</dbReference>
<dbReference type="InterPro" id="IPR027417">
    <property type="entry name" value="P-loop_NTPase"/>
</dbReference>
<dbReference type="InterPro" id="IPR033690">
    <property type="entry name" value="Adenylat_kinase_CS"/>
</dbReference>
<feature type="binding site" evidence="5">
    <location>
        <position position="196"/>
    </location>
    <ligand>
        <name>AMP</name>
        <dbReference type="ChEBI" id="CHEBI:456215"/>
    </ligand>
</feature>
<comment type="domain">
    <text evidence="5">Consists of three domains, a large central CORE domain and two small peripheral domains, NMPbind and LID, which undergo movements during catalysis. The LID domain closes over the site of phosphoryl transfer upon ATP binding. Assembling and dissambling the active center during each catalytic cycle provides an effective means to prevent ATP hydrolysis.</text>
</comment>
<comment type="caution">
    <text evidence="5">Lacks conserved residue(s) required for the propagation of feature annotation.</text>
</comment>
<keyword evidence="1 5" id="KW-0808">Transferase</keyword>
<dbReference type="InterPro" id="IPR008144">
    <property type="entry name" value="Guanylate_kin-like_dom"/>
</dbReference>
<dbReference type="CDD" id="cd01428">
    <property type="entry name" value="ADK"/>
    <property type="match status" value="1"/>
</dbReference>
<protein>
    <recommendedName>
        <fullName evidence="5">Adenylate kinase</fullName>
        <shortName evidence="5">AK</shortName>
        <ecNumber evidence="5">2.7.4.3</ecNumber>
    </recommendedName>
    <alternativeName>
        <fullName evidence="5">ATP-AMP transphosphorylase</fullName>
    </alternativeName>
    <alternativeName>
        <fullName evidence="5">ATP:AMP phosphotransferase</fullName>
    </alternativeName>
    <alternativeName>
        <fullName evidence="5">Adenylate monophosphate kinase</fullName>
    </alternativeName>
</protein>
<feature type="binding site" evidence="5">
    <location>
        <begin position="161"/>
        <end position="162"/>
    </location>
    <ligand>
        <name>ATP</name>
        <dbReference type="ChEBI" id="CHEBI:30616"/>
    </ligand>
</feature>
<keyword evidence="5" id="KW-0067">ATP-binding</keyword>
<dbReference type="InterPro" id="IPR007862">
    <property type="entry name" value="Adenylate_kinase_lid-dom"/>
</dbReference>
<keyword evidence="5" id="KW-0963">Cytoplasm</keyword>
<feature type="binding site" evidence="5">
    <location>
        <position position="153"/>
    </location>
    <ligand>
        <name>ATP</name>
        <dbReference type="ChEBI" id="CHEBI:30616"/>
    </ligand>
</feature>
<keyword evidence="3 5" id="KW-0547">Nucleotide-binding</keyword>
<comment type="catalytic activity">
    <reaction evidence="5">
        <text>AMP + ATP = 2 ADP</text>
        <dbReference type="Rhea" id="RHEA:12973"/>
        <dbReference type="ChEBI" id="CHEBI:30616"/>
        <dbReference type="ChEBI" id="CHEBI:456215"/>
        <dbReference type="ChEBI" id="CHEBI:456216"/>
        <dbReference type="EC" id="2.7.4.3"/>
    </reaction>
</comment>
<feature type="binding site" evidence="5">
    <location>
        <position position="111"/>
    </location>
    <ligand>
        <name>AMP</name>
        <dbReference type="ChEBI" id="CHEBI:456215"/>
    </ligand>
</feature>
<dbReference type="PROSITE" id="PS00113">
    <property type="entry name" value="ADENYLATE_KINASE"/>
    <property type="match status" value="1"/>
</dbReference>
<name>A0A916W8K8_9BACT</name>
<comment type="function">
    <text evidence="5">Catalyzes the reversible transfer of the terminal phosphate group between ATP and AMP. Plays an important role in cellular energy homeostasis and in adenine nucleotide metabolism.</text>
</comment>
<feature type="binding site" evidence="5">
    <location>
        <position position="185"/>
    </location>
    <ligand>
        <name>AMP</name>
        <dbReference type="ChEBI" id="CHEBI:456215"/>
    </ligand>
</feature>